<evidence type="ECO:0000256" key="1">
    <source>
        <dbReference type="ARBA" id="ARBA00022553"/>
    </source>
</evidence>
<dbReference type="SMART" id="SM00421">
    <property type="entry name" value="HTH_LUXR"/>
    <property type="match status" value="1"/>
</dbReference>
<evidence type="ECO:0000256" key="4">
    <source>
        <dbReference type="SAM" id="MobiDB-lite"/>
    </source>
</evidence>
<feature type="domain" description="HTH luxR-type" evidence="5">
    <location>
        <begin position="177"/>
        <end position="242"/>
    </location>
</feature>
<evidence type="ECO:0000256" key="2">
    <source>
        <dbReference type="ARBA" id="ARBA00023125"/>
    </source>
</evidence>
<dbReference type="Proteomes" id="UP000218288">
    <property type="component" value="Chromosome"/>
</dbReference>
<dbReference type="InterPro" id="IPR000792">
    <property type="entry name" value="Tscrpt_reg_LuxR_C"/>
</dbReference>
<dbReference type="SUPFAM" id="SSF46894">
    <property type="entry name" value="C-terminal effector domain of the bipartite response regulators"/>
    <property type="match status" value="1"/>
</dbReference>
<dbReference type="InterPro" id="IPR058245">
    <property type="entry name" value="NreC/VraR/RcsB-like_REC"/>
</dbReference>
<dbReference type="Pfam" id="PF00196">
    <property type="entry name" value="GerE"/>
    <property type="match status" value="1"/>
</dbReference>
<evidence type="ECO:0000256" key="3">
    <source>
        <dbReference type="PROSITE-ProRule" id="PRU00169"/>
    </source>
</evidence>
<reference evidence="7 8" key="1">
    <citation type="journal article" date="2016" name="Genome Announc.">
        <title>Complete Genome Sequence of Methylobacterium populi P-1M, Isolated from Pink-Pigmented Household Biofilm.</title>
        <authorList>
            <person name="Morohoshi T."/>
            <person name="Ikeda T."/>
        </authorList>
    </citation>
    <scope>NUCLEOTIDE SEQUENCE [LARGE SCALE GENOMIC DNA]</scope>
    <source>
        <strain evidence="7 8">P-1M</strain>
    </source>
</reference>
<keyword evidence="2" id="KW-0238">DNA-binding</keyword>
<evidence type="ECO:0000313" key="7">
    <source>
        <dbReference type="EMBL" id="BAU89048.1"/>
    </source>
</evidence>
<dbReference type="PANTHER" id="PTHR45566">
    <property type="entry name" value="HTH-TYPE TRANSCRIPTIONAL REGULATOR YHJB-RELATED"/>
    <property type="match status" value="1"/>
</dbReference>
<feature type="region of interest" description="Disordered" evidence="4">
    <location>
        <begin position="1"/>
        <end position="25"/>
    </location>
</feature>
<dbReference type="EMBL" id="AP014809">
    <property type="protein sequence ID" value="BAU89048.1"/>
    <property type="molecule type" value="Genomic_DNA"/>
</dbReference>
<dbReference type="GO" id="GO:0003677">
    <property type="term" value="F:DNA binding"/>
    <property type="evidence" value="ECO:0007669"/>
    <property type="project" value="UniProtKB-KW"/>
</dbReference>
<dbReference type="PRINTS" id="PR00038">
    <property type="entry name" value="HTHLUXR"/>
</dbReference>
<dbReference type="GO" id="GO:0006355">
    <property type="term" value="P:regulation of DNA-templated transcription"/>
    <property type="evidence" value="ECO:0007669"/>
    <property type="project" value="InterPro"/>
</dbReference>
<keyword evidence="1 3" id="KW-0597">Phosphoprotein</keyword>
<dbReference type="PROSITE" id="PS50110">
    <property type="entry name" value="RESPONSE_REGULATORY"/>
    <property type="match status" value="1"/>
</dbReference>
<dbReference type="CDD" id="cd06170">
    <property type="entry name" value="LuxR_C_like"/>
    <property type="match status" value="1"/>
</dbReference>
<dbReference type="InterPro" id="IPR016032">
    <property type="entry name" value="Sig_transdc_resp-reg_C-effctor"/>
</dbReference>
<feature type="domain" description="Response regulatory" evidence="6">
    <location>
        <begin position="32"/>
        <end position="149"/>
    </location>
</feature>
<evidence type="ECO:0000313" key="8">
    <source>
        <dbReference type="Proteomes" id="UP000218288"/>
    </source>
</evidence>
<dbReference type="PANTHER" id="PTHR45566:SF1">
    <property type="entry name" value="HTH-TYPE TRANSCRIPTIONAL REGULATOR YHJB-RELATED"/>
    <property type="match status" value="1"/>
</dbReference>
<dbReference type="Gene3D" id="3.40.50.2300">
    <property type="match status" value="1"/>
</dbReference>
<dbReference type="SMART" id="SM00448">
    <property type="entry name" value="REC"/>
    <property type="match status" value="1"/>
</dbReference>
<dbReference type="InterPro" id="IPR001789">
    <property type="entry name" value="Sig_transdc_resp-reg_receiver"/>
</dbReference>
<evidence type="ECO:0000259" key="5">
    <source>
        <dbReference type="PROSITE" id="PS50043"/>
    </source>
</evidence>
<dbReference type="Pfam" id="PF00072">
    <property type="entry name" value="Response_reg"/>
    <property type="match status" value="1"/>
</dbReference>
<dbReference type="InterPro" id="IPR051015">
    <property type="entry name" value="EvgA-like"/>
</dbReference>
<dbReference type="InterPro" id="IPR011006">
    <property type="entry name" value="CheY-like_superfamily"/>
</dbReference>
<organism evidence="7 8">
    <name type="scientific">Methylorubrum populi</name>
    <dbReference type="NCBI Taxonomy" id="223967"/>
    <lineage>
        <taxon>Bacteria</taxon>
        <taxon>Pseudomonadati</taxon>
        <taxon>Pseudomonadota</taxon>
        <taxon>Alphaproteobacteria</taxon>
        <taxon>Hyphomicrobiales</taxon>
        <taxon>Methylobacteriaceae</taxon>
        <taxon>Methylorubrum</taxon>
    </lineage>
</organism>
<evidence type="ECO:0000259" key="6">
    <source>
        <dbReference type="PROSITE" id="PS50110"/>
    </source>
</evidence>
<proteinExistence type="predicted"/>
<accession>A0A169QKM6</accession>
<protein>
    <submittedName>
        <fullName evidence="7">Transcriptional regulator, LuxR family</fullName>
    </submittedName>
</protein>
<dbReference type="SUPFAM" id="SSF52172">
    <property type="entry name" value="CheY-like"/>
    <property type="match status" value="1"/>
</dbReference>
<dbReference type="GO" id="GO:0000160">
    <property type="term" value="P:phosphorelay signal transduction system"/>
    <property type="evidence" value="ECO:0007669"/>
    <property type="project" value="InterPro"/>
</dbReference>
<dbReference type="AlphaFoldDB" id="A0A169QKM6"/>
<gene>
    <name evidence="7" type="ORF">MPPM_0443</name>
</gene>
<dbReference type="CDD" id="cd17535">
    <property type="entry name" value="REC_NarL-like"/>
    <property type="match status" value="1"/>
</dbReference>
<sequence length="244" mass="25524">MVDGESSPVGPWSRDVRTLSGDAEPGDTPAMKFLIVDDHPVLREGIAALLRRAGPDVAILEAGTVADALPLAQAHDDLDVVILDMVLPGMDGLTAIGEFGRVRPEVPVIVLSSSEDAGDARRALGNGALGYVPKSASHNTLLAAIRLVMDGDVYVPPLIIGEATRSTAPMPVPARRTDTAAPALTARQVEVLRRLSAGQPNKIIAYELDLSEKTVKAHVTAIFKLLGAINRTQAAVAARAAGLI</sequence>
<dbReference type="PROSITE" id="PS50043">
    <property type="entry name" value="HTH_LUXR_2"/>
    <property type="match status" value="1"/>
</dbReference>
<name>A0A169QKM6_9HYPH</name>
<feature type="modified residue" description="4-aspartylphosphate" evidence="3">
    <location>
        <position position="84"/>
    </location>
</feature>